<keyword evidence="1" id="KW-1133">Transmembrane helix</keyword>
<protein>
    <submittedName>
        <fullName evidence="2">Uncharacterized protein</fullName>
    </submittedName>
</protein>
<keyword evidence="1" id="KW-0812">Transmembrane</keyword>
<keyword evidence="1" id="KW-0472">Membrane</keyword>
<organism evidence="2 3">
    <name type="scientific">Aquimarina spongiae</name>
    <dbReference type="NCBI Taxonomy" id="570521"/>
    <lineage>
        <taxon>Bacteria</taxon>
        <taxon>Pseudomonadati</taxon>
        <taxon>Bacteroidota</taxon>
        <taxon>Flavobacteriia</taxon>
        <taxon>Flavobacteriales</taxon>
        <taxon>Flavobacteriaceae</taxon>
        <taxon>Aquimarina</taxon>
    </lineage>
</organism>
<sequence length="161" mass="18221">MTKEASERQIHKNKVTGDIILNPPLLQLLTYVVVLVFCFITIFSIFWMVTLIQKEGFLSIGGIPVITFFAGYGAYVGLVLIRYIGTKISYDKDGFTIIKKGNSVNYPWSQIAKTKYYGMFDVLRLFNAEGKTMYTVHGISKSNRKFIQKISSAVGYTTDVF</sequence>
<evidence type="ECO:0000313" key="2">
    <source>
        <dbReference type="EMBL" id="SHI31262.1"/>
    </source>
</evidence>
<reference evidence="3" key="1">
    <citation type="submission" date="2016-11" db="EMBL/GenBank/DDBJ databases">
        <authorList>
            <person name="Varghese N."/>
            <person name="Submissions S."/>
        </authorList>
    </citation>
    <scope>NUCLEOTIDE SEQUENCE [LARGE SCALE GENOMIC DNA]</scope>
    <source>
        <strain evidence="3">DSM 22623</strain>
    </source>
</reference>
<feature type="transmembrane region" description="Helical" evidence="1">
    <location>
        <begin position="28"/>
        <end position="50"/>
    </location>
</feature>
<gene>
    <name evidence="2" type="ORF">SAMN04488508_10174</name>
</gene>
<dbReference type="RefSeq" id="WP_073312422.1">
    <property type="nucleotide sequence ID" value="NZ_FQYP01000001.1"/>
</dbReference>
<dbReference type="Proteomes" id="UP000184432">
    <property type="component" value="Unassembled WGS sequence"/>
</dbReference>
<evidence type="ECO:0000256" key="1">
    <source>
        <dbReference type="SAM" id="Phobius"/>
    </source>
</evidence>
<dbReference type="OrthoDB" id="1493635at2"/>
<keyword evidence="3" id="KW-1185">Reference proteome</keyword>
<evidence type="ECO:0000313" key="3">
    <source>
        <dbReference type="Proteomes" id="UP000184432"/>
    </source>
</evidence>
<proteinExistence type="predicted"/>
<dbReference type="AlphaFoldDB" id="A0A1M6A435"/>
<accession>A0A1M6A435</accession>
<name>A0A1M6A435_9FLAO</name>
<dbReference type="EMBL" id="FQYP01000001">
    <property type="protein sequence ID" value="SHI31262.1"/>
    <property type="molecule type" value="Genomic_DNA"/>
</dbReference>
<dbReference type="STRING" id="570521.SAMN04488508_10174"/>
<feature type="transmembrane region" description="Helical" evidence="1">
    <location>
        <begin position="56"/>
        <end position="81"/>
    </location>
</feature>